<accession>A0A150PKN1</accession>
<reference evidence="1 2" key="1">
    <citation type="submission" date="2014-02" db="EMBL/GenBank/DDBJ databases">
        <title>The small core and large imbalanced accessory genome model reveals a collaborative survival strategy of Sorangium cellulosum strains in nature.</title>
        <authorList>
            <person name="Han K."/>
            <person name="Peng R."/>
            <person name="Blom J."/>
            <person name="Li Y.-Z."/>
        </authorList>
    </citation>
    <scope>NUCLEOTIDE SEQUENCE [LARGE SCALE GENOMIC DNA]</scope>
    <source>
        <strain evidence="1 2">So0157-25</strain>
    </source>
</reference>
<dbReference type="InterPro" id="IPR045690">
    <property type="entry name" value="DUF6055"/>
</dbReference>
<organism evidence="1 2">
    <name type="scientific">Sorangium cellulosum</name>
    <name type="common">Polyangium cellulosum</name>
    <dbReference type="NCBI Taxonomy" id="56"/>
    <lineage>
        <taxon>Bacteria</taxon>
        <taxon>Pseudomonadati</taxon>
        <taxon>Myxococcota</taxon>
        <taxon>Polyangia</taxon>
        <taxon>Polyangiales</taxon>
        <taxon>Polyangiaceae</taxon>
        <taxon>Sorangium</taxon>
    </lineage>
</organism>
<evidence type="ECO:0000313" key="2">
    <source>
        <dbReference type="Proteomes" id="UP000075420"/>
    </source>
</evidence>
<sequence>MGMWIGPGAASDRWGLAHELMHGVQSTTQAFPDCGGVACWIFESHANWMPHQIWRDDVHCSEMLPNMPHLYYGNTRDRCCNWQFFEVLKDKHCYGAVNEMWTFEAPSGQRDPWPAGFQGGSAVVQTTFYPLGWFGGGQSVSGTARLLGDVEFVASSKSSNTFYGFVPNDWTGVSSVTEVTVAPPYAWRP</sequence>
<dbReference type="AlphaFoldDB" id="A0A150PKN1"/>
<evidence type="ECO:0000313" key="1">
    <source>
        <dbReference type="EMBL" id="KYF56274.1"/>
    </source>
</evidence>
<protein>
    <submittedName>
        <fullName evidence="1">Uncharacterized protein</fullName>
    </submittedName>
</protein>
<proteinExistence type="predicted"/>
<dbReference type="Pfam" id="PF19527">
    <property type="entry name" value="DUF6055"/>
    <property type="match status" value="1"/>
</dbReference>
<dbReference type="Proteomes" id="UP000075420">
    <property type="component" value="Unassembled WGS sequence"/>
</dbReference>
<name>A0A150PKN1_SORCE</name>
<comment type="caution">
    <text evidence="1">The sequence shown here is derived from an EMBL/GenBank/DDBJ whole genome shotgun (WGS) entry which is preliminary data.</text>
</comment>
<dbReference type="EMBL" id="JELY01001297">
    <property type="protein sequence ID" value="KYF56274.1"/>
    <property type="molecule type" value="Genomic_DNA"/>
</dbReference>
<gene>
    <name evidence="1" type="ORF">BE08_09750</name>
</gene>